<gene>
    <name evidence="6" type="ordered locus">Dester_0835</name>
</gene>
<keyword evidence="1" id="KW-0805">Transcription regulation</keyword>
<keyword evidence="3" id="KW-0804">Transcription</keyword>
<evidence type="ECO:0000256" key="1">
    <source>
        <dbReference type="ARBA" id="ARBA00023015"/>
    </source>
</evidence>
<keyword evidence="7" id="KW-1185">Reference proteome</keyword>
<dbReference type="Gene3D" id="1.10.10.10">
    <property type="entry name" value="Winged helix-like DNA-binding domain superfamily/Winged helix DNA-binding domain"/>
    <property type="match status" value="1"/>
</dbReference>
<dbReference type="PANTHER" id="PTHR24567:SF74">
    <property type="entry name" value="HTH-TYPE TRANSCRIPTIONAL REGULATOR ARCR"/>
    <property type="match status" value="1"/>
</dbReference>
<organism evidence="6 7">
    <name type="scientific">Desulfurobacterium thermolithotrophum (strain DSM 11699 / BSA)</name>
    <dbReference type="NCBI Taxonomy" id="868864"/>
    <lineage>
        <taxon>Bacteria</taxon>
        <taxon>Pseudomonadati</taxon>
        <taxon>Aquificota</taxon>
        <taxon>Aquificia</taxon>
        <taxon>Desulfurobacteriales</taxon>
        <taxon>Desulfurobacteriaceae</taxon>
        <taxon>Desulfurobacterium</taxon>
    </lineage>
</organism>
<evidence type="ECO:0000313" key="6">
    <source>
        <dbReference type="EMBL" id="ADY73476.1"/>
    </source>
</evidence>
<evidence type="ECO:0000259" key="5">
    <source>
        <dbReference type="PROSITE" id="PS51063"/>
    </source>
</evidence>
<evidence type="ECO:0000256" key="2">
    <source>
        <dbReference type="ARBA" id="ARBA00023125"/>
    </source>
</evidence>
<dbReference type="InterPro" id="IPR014710">
    <property type="entry name" value="RmlC-like_jellyroll"/>
</dbReference>
<dbReference type="SUPFAM" id="SSF46785">
    <property type="entry name" value="Winged helix' DNA-binding domain"/>
    <property type="match status" value="1"/>
</dbReference>
<dbReference type="OrthoDB" id="892842at2"/>
<evidence type="ECO:0000259" key="4">
    <source>
        <dbReference type="PROSITE" id="PS50042"/>
    </source>
</evidence>
<dbReference type="EMBL" id="CP002543">
    <property type="protein sequence ID" value="ADY73476.1"/>
    <property type="molecule type" value="Genomic_DNA"/>
</dbReference>
<evidence type="ECO:0000313" key="7">
    <source>
        <dbReference type="Proteomes" id="UP000007102"/>
    </source>
</evidence>
<evidence type="ECO:0000256" key="3">
    <source>
        <dbReference type="ARBA" id="ARBA00023163"/>
    </source>
</evidence>
<dbReference type="InterPro" id="IPR000595">
    <property type="entry name" value="cNMP-bd_dom"/>
</dbReference>
<dbReference type="STRING" id="868864.Dester_0835"/>
<protein>
    <submittedName>
        <fullName evidence="6">Transcriptional regulator, Crp/Fnr family</fullName>
    </submittedName>
</protein>
<dbReference type="AlphaFoldDB" id="F0S3Q4"/>
<feature type="domain" description="HTH crp-type" evidence="5">
    <location>
        <begin position="143"/>
        <end position="209"/>
    </location>
</feature>
<dbReference type="InParanoid" id="F0S3Q4"/>
<dbReference type="KEGG" id="dte:Dester_0835"/>
<dbReference type="PROSITE" id="PS51063">
    <property type="entry name" value="HTH_CRP_2"/>
    <property type="match status" value="1"/>
</dbReference>
<dbReference type="SMART" id="SM00100">
    <property type="entry name" value="cNMP"/>
    <property type="match status" value="1"/>
</dbReference>
<dbReference type="HOGENOM" id="CLU_075053_4_0_0"/>
<dbReference type="InterPro" id="IPR036390">
    <property type="entry name" value="WH_DNA-bd_sf"/>
</dbReference>
<dbReference type="FunCoup" id="F0S3Q4">
    <property type="interactions" value="327"/>
</dbReference>
<dbReference type="Proteomes" id="UP000007102">
    <property type="component" value="Chromosome"/>
</dbReference>
<sequence length="216" mass="24852">MIEVLKKVQLLSGLSEKQLRKLEEISILKQYTKGKIIFNPSQKAEGFYILLKGKIKIYKTKKGKEQILRIFSSPVFFGEAASFTGENFPVWAETLEDSKILFISRKQFLELMREDPEIAIKLLTIMSKRLIYLTNLIESLSLKDALSKVSFYILKKVEETNNNEIEFRTNIVAMQLGLTKETVSRVLSKLKLMEVIKKDGNKVKILNKKALSELSE</sequence>
<dbReference type="GO" id="GO:0003677">
    <property type="term" value="F:DNA binding"/>
    <property type="evidence" value="ECO:0007669"/>
    <property type="project" value="UniProtKB-KW"/>
</dbReference>
<dbReference type="InterPro" id="IPR036388">
    <property type="entry name" value="WH-like_DNA-bd_sf"/>
</dbReference>
<dbReference type="SUPFAM" id="SSF51206">
    <property type="entry name" value="cAMP-binding domain-like"/>
    <property type="match status" value="1"/>
</dbReference>
<dbReference type="GO" id="GO:0003700">
    <property type="term" value="F:DNA-binding transcription factor activity"/>
    <property type="evidence" value="ECO:0007669"/>
    <property type="project" value="TreeGrafter"/>
</dbReference>
<feature type="domain" description="Cyclic nucleotide-binding" evidence="4">
    <location>
        <begin position="10"/>
        <end position="129"/>
    </location>
</feature>
<dbReference type="Pfam" id="PF13545">
    <property type="entry name" value="HTH_Crp_2"/>
    <property type="match status" value="1"/>
</dbReference>
<keyword evidence="2" id="KW-0238">DNA-binding</keyword>
<dbReference type="GO" id="GO:0005829">
    <property type="term" value="C:cytosol"/>
    <property type="evidence" value="ECO:0007669"/>
    <property type="project" value="TreeGrafter"/>
</dbReference>
<dbReference type="InterPro" id="IPR012318">
    <property type="entry name" value="HTH_CRP"/>
</dbReference>
<dbReference type="CDD" id="cd00038">
    <property type="entry name" value="CAP_ED"/>
    <property type="match status" value="1"/>
</dbReference>
<dbReference type="PANTHER" id="PTHR24567">
    <property type="entry name" value="CRP FAMILY TRANSCRIPTIONAL REGULATORY PROTEIN"/>
    <property type="match status" value="1"/>
</dbReference>
<dbReference type="RefSeq" id="WP_013638429.1">
    <property type="nucleotide sequence ID" value="NC_015185.1"/>
</dbReference>
<dbReference type="Pfam" id="PF00027">
    <property type="entry name" value="cNMP_binding"/>
    <property type="match status" value="1"/>
</dbReference>
<reference evidence="6" key="1">
    <citation type="journal article" date="2011" name="Stand. Genomic Sci.">
        <title>Complete genome sequence of the thermophilic sulfur-reducer Desulfurobacterium thermolithotrophum type strain (BSA(T)) from a deep-sea hydrothermal vent.</title>
        <authorList>
            <person name="Goker M."/>
            <person name="Daligault H."/>
            <person name="Mwirichia R."/>
            <person name="Lapidus A."/>
            <person name="Lucas S."/>
            <person name="Deshpande S."/>
            <person name="Pagani I."/>
            <person name="Tapia R."/>
            <person name="Cheng J.F."/>
            <person name="Goodwin L."/>
            <person name="Pitluck S."/>
            <person name="Liolios K."/>
            <person name="Ivanova N."/>
            <person name="Mavromatis K."/>
            <person name="Mikhailova N."/>
            <person name="Pati A."/>
            <person name="Chen A."/>
            <person name="Palaniappan K."/>
            <person name="Han C."/>
            <person name="Land M."/>
            <person name="Hauser L."/>
            <person name="Pan C."/>
            <person name="Brambilla E.M."/>
            <person name="Rohde M."/>
            <person name="Spring S."/>
            <person name="Sikorski J."/>
            <person name="Wirth R."/>
            <person name="Detter J.C."/>
            <person name="Woyke T."/>
            <person name="Bristow J."/>
            <person name="Eisen J.A."/>
            <person name="Markowitz V."/>
            <person name="Hugenholtz P."/>
            <person name="Kyrpides N.C."/>
            <person name="Klenk H.P."/>
        </authorList>
    </citation>
    <scope>NUCLEOTIDE SEQUENCE [LARGE SCALE GENOMIC DNA]</scope>
    <source>
        <strain evidence="6">DSM 11699</strain>
    </source>
</reference>
<proteinExistence type="predicted"/>
<accession>F0S3Q4</accession>
<dbReference type="InterPro" id="IPR018490">
    <property type="entry name" value="cNMP-bd_dom_sf"/>
</dbReference>
<dbReference type="InterPro" id="IPR050397">
    <property type="entry name" value="Env_Response_Regulators"/>
</dbReference>
<dbReference type="PROSITE" id="PS50042">
    <property type="entry name" value="CNMP_BINDING_3"/>
    <property type="match status" value="1"/>
</dbReference>
<dbReference type="eggNOG" id="COG0664">
    <property type="taxonomic scope" value="Bacteria"/>
</dbReference>
<name>F0S3Q4_DESTD</name>
<dbReference type="Gene3D" id="2.60.120.10">
    <property type="entry name" value="Jelly Rolls"/>
    <property type="match status" value="1"/>
</dbReference>